<protein>
    <submittedName>
        <fullName evidence="3">Transcriptional regulator</fullName>
    </submittedName>
</protein>
<dbReference type="Proteomes" id="UP000035065">
    <property type="component" value="Unassembled WGS sequence"/>
</dbReference>
<dbReference type="RefSeq" id="WP_009677351.1">
    <property type="nucleotide sequence ID" value="NZ_AEUD01000001.1"/>
</dbReference>
<keyword evidence="1" id="KW-0238">DNA-binding</keyword>
<gene>
    <name evidence="3" type="ORF">SCNU_00370</name>
</gene>
<proteinExistence type="predicted"/>
<sequence length="330" mass="34676">MRIGEVARRSGVSARMLRHYDALGLVTPSGRTSTGYRDYTATDVARIFHVESLRSLGLSLREVGQALDDPEFAPAELIAELKERSEVRIEREQELLARLEHIEDAGSEDWDQVLGAVAILAGLGSAKSDRRQRAALNVADGTAPVEALVESLLDEADPNVAGALRWAIVRTGTAAVASLAAAAADDDVERRRRAVFALIDLPGPESDAALAGLLRDDDLQVRSRAALELAARGDRSTVEVLIGLVVAGERDVDAADALALLAAETGTEDDVAQGLSAVAAEAPVAVRCRVAQALGEVGGRTAASALADLAGDDDEMVSRTAAYLLSVRSP</sequence>
<evidence type="ECO:0000313" key="4">
    <source>
        <dbReference type="Proteomes" id="UP000035065"/>
    </source>
</evidence>
<dbReference type="SMART" id="SM00567">
    <property type="entry name" value="EZ_HEAT"/>
    <property type="match status" value="3"/>
</dbReference>
<evidence type="ECO:0000256" key="1">
    <source>
        <dbReference type="ARBA" id="ARBA00023125"/>
    </source>
</evidence>
<reference evidence="3 4" key="1">
    <citation type="journal article" date="2011" name="J. Bacteriol.">
        <title>Draft Genome Sequence of Gordonia neofelifaecis NRRL B-59395, a Cholesterol-Degrading Actinomycete.</title>
        <authorList>
            <person name="Ge F."/>
            <person name="Li W."/>
            <person name="Chen G."/>
            <person name="Liu Y."/>
            <person name="Zhang G."/>
            <person name="Yong B."/>
            <person name="Wang Q."/>
            <person name="Wang N."/>
            <person name="Huang Z."/>
            <person name="Li W."/>
            <person name="Wang J."/>
            <person name="Wu C."/>
            <person name="Xie Q."/>
            <person name="Liu G."/>
        </authorList>
    </citation>
    <scope>NUCLEOTIDE SEQUENCE [LARGE SCALE GENOMIC DNA]</scope>
    <source>
        <strain evidence="3 4">NRRL B-59395</strain>
    </source>
</reference>
<dbReference type="Gene3D" id="1.10.1660.10">
    <property type="match status" value="1"/>
</dbReference>
<accession>F1YEF3</accession>
<dbReference type="GO" id="GO:0003677">
    <property type="term" value="F:DNA binding"/>
    <property type="evidence" value="ECO:0007669"/>
    <property type="project" value="UniProtKB-KW"/>
</dbReference>
<dbReference type="PRINTS" id="PR00040">
    <property type="entry name" value="HTHMERR"/>
</dbReference>
<dbReference type="PROSITE" id="PS50937">
    <property type="entry name" value="HTH_MERR_2"/>
    <property type="match status" value="1"/>
</dbReference>
<dbReference type="InterPro" id="IPR000551">
    <property type="entry name" value="MerR-type_HTH_dom"/>
</dbReference>
<dbReference type="eggNOG" id="COG0789">
    <property type="taxonomic scope" value="Bacteria"/>
</dbReference>
<dbReference type="OrthoDB" id="9808480at2"/>
<keyword evidence="4" id="KW-1185">Reference proteome</keyword>
<dbReference type="eggNOG" id="COG1413">
    <property type="taxonomic scope" value="Bacteria"/>
</dbReference>
<dbReference type="SUPFAM" id="SSF48371">
    <property type="entry name" value="ARM repeat"/>
    <property type="match status" value="1"/>
</dbReference>
<name>F1YEF3_9ACTN</name>
<feature type="domain" description="HTH merR-type" evidence="2">
    <location>
        <begin position="1"/>
        <end position="69"/>
    </location>
</feature>
<dbReference type="PANTHER" id="PTHR30204">
    <property type="entry name" value="REDOX-CYCLING DRUG-SENSING TRANSCRIPTIONAL ACTIVATOR SOXR"/>
    <property type="match status" value="1"/>
</dbReference>
<dbReference type="STRING" id="644548.SCNU_00370"/>
<dbReference type="SMART" id="SM00422">
    <property type="entry name" value="HTH_MERR"/>
    <property type="match status" value="1"/>
</dbReference>
<dbReference type="InterPro" id="IPR009061">
    <property type="entry name" value="DNA-bd_dom_put_sf"/>
</dbReference>
<organism evidence="3 4">
    <name type="scientific">Gordonia neofelifaecis NRRL B-59395</name>
    <dbReference type="NCBI Taxonomy" id="644548"/>
    <lineage>
        <taxon>Bacteria</taxon>
        <taxon>Bacillati</taxon>
        <taxon>Actinomycetota</taxon>
        <taxon>Actinomycetes</taxon>
        <taxon>Mycobacteriales</taxon>
        <taxon>Gordoniaceae</taxon>
        <taxon>Gordonia</taxon>
    </lineage>
</organism>
<dbReference type="PANTHER" id="PTHR30204:SF93">
    <property type="entry name" value="HTH MERR-TYPE DOMAIN-CONTAINING PROTEIN"/>
    <property type="match status" value="1"/>
</dbReference>
<dbReference type="InterPro" id="IPR016024">
    <property type="entry name" value="ARM-type_fold"/>
</dbReference>
<dbReference type="GO" id="GO:0003700">
    <property type="term" value="F:DNA-binding transcription factor activity"/>
    <property type="evidence" value="ECO:0007669"/>
    <property type="project" value="InterPro"/>
</dbReference>
<dbReference type="InterPro" id="IPR047057">
    <property type="entry name" value="MerR_fam"/>
</dbReference>
<dbReference type="AlphaFoldDB" id="F1YEF3"/>
<dbReference type="SUPFAM" id="SSF46955">
    <property type="entry name" value="Putative DNA-binding domain"/>
    <property type="match status" value="1"/>
</dbReference>
<dbReference type="Pfam" id="PF13411">
    <property type="entry name" value="MerR_1"/>
    <property type="match status" value="1"/>
</dbReference>
<comment type="caution">
    <text evidence="3">The sequence shown here is derived from an EMBL/GenBank/DDBJ whole genome shotgun (WGS) entry which is preliminary data.</text>
</comment>
<dbReference type="EMBL" id="AEUD01000001">
    <property type="protein sequence ID" value="EGD56786.1"/>
    <property type="molecule type" value="Genomic_DNA"/>
</dbReference>
<dbReference type="InterPro" id="IPR011989">
    <property type="entry name" value="ARM-like"/>
</dbReference>
<dbReference type="PROSITE" id="PS00552">
    <property type="entry name" value="HTH_MERR_1"/>
    <property type="match status" value="1"/>
</dbReference>
<evidence type="ECO:0000259" key="2">
    <source>
        <dbReference type="PROSITE" id="PS50937"/>
    </source>
</evidence>
<dbReference type="Gene3D" id="1.25.10.10">
    <property type="entry name" value="Leucine-rich Repeat Variant"/>
    <property type="match status" value="1"/>
</dbReference>
<evidence type="ECO:0000313" key="3">
    <source>
        <dbReference type="EMBL" id="EGD56786.1"/>
    </source>
</evidence>
<dbReference type="InterPro" id="IPR004155">
    <property type="entry name" value="PBS_lyase_HEAT"/>
</dbReference>